<organism evidence="1 2">
    <name type="scientific">Blautia acetigignens</name>
    <dbReference type="NCBI Taxonomy" id="2981783"/>
    <lineage>
        <taxon>Bacteria</taxon>
        <taxon>Bacillati</taxon>
        <taxon>Bacillota</taxon>
        <taxon>Clostridia</taxon>
        <taxon>Lachnospirales</taxon>
        <taxon>Lachnospiraceae</taxon>
        <taxon>Blautia</taxon>
    </lineage>
</organism>
<dbReference type="EMBL" id="JBBNFW010000107">
    <property type="protein sequence ID" value="MEQ2412144.1"/>
    <property type="molecule type" value="Genomic_DNA"/>
</dbReference>
<dbReference type="Proteomes" id="UP001470752">
    <property type="component" value="Unassembled WGS sequence"/>
</dbReference>
<evidence type="ECO:0000313" key="2">
    <source>
        <dbReference type="Proteomes" id="UP001470752"/>
    </source>
</evidence>
<evidence type="ECO:0000313" key="1">
    <source>
        <dbReference type="EMBL" id="MEQ2412144.1"/>
    </source>
</evidence>
<protein>
    <submittedName>
        <fullName evidence="1">DUF6783 domain-containing protein</fullName>
    </submittedName>
</protein>
<dbReference type="InterPro" id="IPR046710">
    <property type="entry name" value="DUF6783"/>
</dbReference>
<keyword evidence="2" id="KW-1185">Reference proteome</keyword>
<dbReference type="RefSeq" id="WP_349082601.1">
    <property type="nucleotide sequence ID" value="NZ_JBBNFW010000107.1"/>
</dbReference>
<accession>A0ABV1CIB1</accession>
<name>A0ABV1CIB1_9FIRM</name>
<dbReference type="Pfam" id="PF20574">
    <property type="entry name" value="DUF6783"/>
    <property type="match status" value="1"/>
</dbReference>
<gene>
    <name evidence="1" type="ORF">AAAX94_03710</name>
</gene>
<reference evidence="1 2" key="1">
    <citation type="submission" date="2024-04" db="EMBL/GenBank/DDBJ databases">
        <title>Human intestinal bacterial collection.</title>
        <authorList>
            <person name="Pauvert C."/>
            <person name="Hitch T.C.A."/>
            <person name="Clavel T."/>
        </authorList>
    </citation>
    <scope>NUCLEOTIDE SEQUENCE [LARGE SCALE GENOMIC DNA]</scope>
    <source>
        <strain evidence="1 2">CLA-AA-H161</strain>
    </source>
</reference>
<sequence length="69" mass="7748">MRAKSHAKWGVQIAGMIFQTRSSQYTAFRQLVVSSLGCCTDLRGISIAEMRPPGFFSFQNGNLDAIFFR</sequence>
<comment type="caution">
    <text evidence="1">The sequence shown here is derived from an EMBL/GenBank/DDBJ whole genome shotgun (WGS) entry which is preliminary data.</text>
</comment>
<proteinExistence type="predicted"/>